<keyword evidence="4" id="KW-1185">Reference proteome</keyword>
<dbReference type="VEuPathDB" id="FungiDB:I303_00980"/>
<dbReference type="AlphaFoldDB" id="A0A1A6AGL7"/>
<evidence type="ECO:0000313" key="4">
    <source>
        <dbReference type="Proteomes" id="UP000078595"/>
    </source>
</evidence>
<sequence length="318" mass="36794">MTTRLRQVFRPVLPADVSIPSSSTVAPKYRLPRGIPFFRDPAHTVPTKWGLYRPLLRKTASSSSSSFSSIHREIRSRWRETKALTSVPGVKAFLLEYYQLSEYLNSDEAEHQAEVRSLEIKLKEKHTMFDAQHKQKKGRAGNVEKERREKKAKMTGSYHRPTLFNVPLPRMKPQDISVGATIHNRLRARERRIARRREYKSLLMDMKLEVGFWKSLPTPNSDAHKGHSATDEGVELDMDLADWVKTKDTRSPGGWDGIIKDEIKLMDQRFHKENIRSEMQFDAALLGRIGEAKEKKKQWWKAVKKRKKAENSTTTEDG</sequence>
<dbReference type="STRING" id="1296121.A0A1A6AGL7"/>
<reference evidence="2" key="1">
    <citation type="submission" date="2013-07" db="EMBL/GenBank/DDBJ databases">
        <title>The Genome Sequence of Cryptococcus dejecticola CBS10117.</title>
        <authorList>
            <consortium name="The Broad Institute Genome Sequencing Platform"/>
            <person name="Cuomo C."/>
            <person name="Litvintseva A."/>
            <person name="Chen Y."/>
            <person name="Heitman J."/>
            <person name="Sun S."/>
            <person name="Springer D."/>
            <person name="Dromer F."/>
            <person name="Young S.K."/>
            <person name="Zeng Q."/>
            <person name="Gargeya S."/>
            <person name="Fitzgerald M."/>
            <person name="Abouelleil A."/>
            <person name="Alvarado L."/>
            <person name="Berlin A.M."/>
            <person name="Chapman S.B."/>
            <person name="Dewar J."/>
            <person name="Goldberg J."/>
            <person name="Griggs A."/>
            <person name="Gujja S."/>
            <person name="Hansen M."/>
            <person name="Howarth C."/>
            <person name="Imamovic A."/>
            <person name="Larimer J."/>
            <person name="McCowan C."/>
            <person name="Murphy C."/>
            <person name="Pearson M."/>
            <person name="Priest M."/>
            <person name="Roberts A."/>
            <person name="Saif S."/>
            <person name="Shea T."/>
            <person name="Sykes S."/>
            <person name="Wortman J."/>
            <person name="Nusbaum C."/>
            <person name="Birren B."/>
        </authorList>
    </citation>
    <scope>NUCLEOTIDE SEQUENCE [LARGE SCALE GENOMIC DNA]</scope>
    <source>
        <strain evidence="2">CBS 10117</strain>
    </source>
</reference>
<dbReference type="EMBL" id="CP144530">
    <property type="protein sequence ID" value="WWC58436.1"/>
    <property type="molecule type" value="Genomic_DNA"/>
</dbReference>
<organism evidence="2">
    <name type="scientific">Kwoniella dejecticola CBS 10117</name>
    <dbReference type="NCBI Taxonomy" id="1296121"/>
    <lineage>
        <taxon>Eukaryota</taxon>
        <taxon>Fungi</taxon>
        <taxon>Dikarya</taxon>
        <taxon>Basidiomycota</taxon>
        <taxon>Agaricomycotina</taxon>
        <taxon>Tremellomycetes</taxon>
        <taxon>Tremellales</taxon>
        <taxon>Cryptococcaceae</taxon>
        <taxon>Kwoniella</taxon>
    </lineage>
</organism>
<name>A0A1A6AGL7_9TREE</name>
<dbReference type="KEGG" id="kdj:28964679"/>
<dbReference type="RefSeq" id="XP_018267000.1">
    <property type="nucleotide sequence ID" value="XM_018404346.1"/>
</dbReference>
<dbReference type="GeneID" id="28964679"/>
<evidence type="ECO:0000313" key="3">
    <source>
        <dbReference type="EMBL" id="WWC58436.1"/>
    </source>
</evidence>
<evidence type="ECO:0000256" key="1">
    <source>
        <dbReference type="SAM" id="MobiDB-lite"/>
    </source>
</evidence>
<dbReference type="EMBL" id="KI894027">
    <property type="protein sequence ID" value="OBR89158.1"/>
    <property type="molecule type" value="Genomic_DNA"/>
</dbReference>
<accession>A0A1A6AGL7</accession>
<gene>
    <name evidence="2" type="ORF">I303_00980</name>
    <name evidence="3" type="ORF">I303_100976</name>
</gene>
<dbReference type="Proteomes" id="UP000078595">
    <property type="component" value="Chromosome 1"/>
</dbReference>
<protein>
    <submittedName>
        <fullName evidence="2">Uncharacterized protein</fullName>
    </submittedName>
</protein>
<reference evidence="3" key="2">
    <citation type="submission" date="2013-07" db="EMBL/GenBank/DDBJ databases">
        <authorList>
            <consortium name="The Broad Institute Genome Sequencing Platform"/>
            <person name="Cuomo C."/>
            <person name="Litvintseva A."/>
            <person name="Chen Y."/>
            <person name="Heitman J."/>
            <person name="Sun S."/>
            <person name="Springer D."/>
            <person name="Dromer F."/>
            <person name="Young S.K."/>
            <person name="Zeng Q."/>
            <person name="Gargeya S."/>
            <person name="Fitzgerald M."/>
            <person name="Abouelleil A."/>
            <person name="Alvarado L."/>
            <person name="Berlin A.M."/>
            <person name="Chapman S.B."/>
            <person name="Dewar J."/>
            <person name="Goldberg J."/>
            <person name="Griggs A."/>
            <person name="Gujja S."/>
            <person name="Hansen M."/>
            <person name="Howarth C."/>
            <person name="Imamovic A."/>
            <person name="Larimer J."/>
            <person name="McCowan C."/>
            <person name="Murphy C."/>
            <person name="Pearson M."/>
            <person name="Priest M."/>
            <person name="Roberts A."/>
            <person name="Saif S."/>
            <person name="Shea T."/>
            <person name="Sykes S."/>
            <person name="Wortman J."/>
            <person name="Nusbaum C."/>
            <person name="Birren B."/>
        </authorList>
    </citation>
    <scope>NUCLEOTIDE SEQUENCE</scope>
    <source>
        <strain evidence="3">CBS 10117</strain>
    </source>
</reference>
<proteinExistence type="predicted"/>
<dbReference type="OrthoDB" id="2571149at2759"/>
<evidence type="ECO:0000313" key="2">
    <source>
        <dbReference type="EMBL" id="OBR89158.1"/>
    </source>
</evidence>
<reference evidence="3" key="3">
    <citation type="submission" date="2024-02" db="EMBL/GenBank/DDBJ databases">
        <title>Comparative genomics of Cryptococcus and Kwoniella reveals pathogenesis evolution and contrasting modes of karyotype evolution via chromosome fusion or intercentromeric recombination.</title>
        <authorList>
            <person name="Coelho M.A."/>
            <person name="David-Palma M."/>
            <person name="Shea T."/>
            <person name="Bowers K."/>
            <person name="McGinley-Smith S."/>
            <person name="Mohammad A.W."/>
            <person name="Gnirke A."/>
            <person name="Yurkov A.M."/>
            <person name="Nowrousian M."/>
            <person name="Sun S."/>
            <person name="Cuomo C.A."/>
            <person name="Heitman J."/>
        </authorList>
    </citation>
    <scope>NUCLEOTIDE SEQUENCE</scope>
    <source>
        <strain evidence="3">CBS 10117</strain>
    </source>
</reference>
<feature type="region of interest" description="Disordered" evidence="1">
    <location>
        <begin position="129"/>
        <end position="170"/>
    </location>
</feature>